<keyword evidence="2 7" id="KW-0813">Transport</keyword>
<evidence type="ECO:0000259" key="8">
    <source>
        <dbReference type="PROSITE" id="PS50928"/>
    </source>
</evidence>
<feature type="transmembrane region" description="Helical" evidence="7">
    <location>
        <begin position="140"/>
        <end position="159"/>
    </location>
</feature>
<feature type="transmembrane region" description="Helical" evidence="7">
    <location>
        <begin position="74"/>
        <end position="96"/>
    </location>
</feature>
<name>A0AAF0K4P5_LATSK</name>
<proteinExistence type="inferred from homology"/>
<sequence>MTVQKFFRNRNLTLIAIALLLSGLYFSTATLINYHLVSSVKAIPAAIIWMVTNFMPTSRAIAALPEIVTKFAQTVTLSIAATLAAAFLALIVALTGSETTGINRFTKLFARIFASFCRNIPLIAWAMILLLAFKQSDLTGLLALFLGSFGYLTRAFMALIDTKATNIYETLSTTGANYLQIVCQGILPSISSSLLSWILYMIENNIRDATLVGILTGTGIGFSFDLYYKSFRFDLAGMTTLVIIVGVVCVELLSNQVRRLMR</sequence>
<feature type="transmembrane region" description="Helical" evidence="7">
    <location>
        <begin position="209"/>
        <end position="229"/>
    </location>
</feature>
<feature type="transmembrane region" description="Helical" evidence="7">
    <location>
        <begin position="12"/>
        <end position="36"/>
    </location>
</feature>
<accession>A0AAF0K4P5</accession>
<evidence type="ECO:0000256" key="5">
    <source>
        <dbReference type="ARBA" id="ARBA00022989"/>
    </source>
</evidence>
<reference evidence="9" key="1">
    <citation type="submission" date="2023-04" db="EMBL/GenBank/DDBJ databases">
        <title>Novel strain of Lactilactobacillus sakei and use thereof.</title>
        <authorList>
            <person name="Kim S.Y."/>
        </authorList>
    </citation>
    <scope>NUCLEOTIDE SEQUENCE</scope>
    <source>
        <strain evidence="9">HUP1</strain>
    </source>
</reference>
<comment type="subcellular location">
    <subcellularLocation>
        <location evidence="1 7">Cell membrane</location>
        <topology evidence="1 7">Multi-pass membrane protein</topology>
    </subcellularLocation>
</comment>
<evidence type="ECO:0000256" key="1">
    <source>
        <dbReference type="ARBA" id="ARBA00004651"/>
    </source>
</evidence>
<dbReference type="PANTHER" id="PTHR30043">
    <property type="entry name" value="PHOSPHONATES TRANSPORT SYSTEM PERMEASE PROTEIN"/>
    <property type="match status" value="1"/>
</dbReference>
<feature type="domain" description="ABC transmembrane type-1" evidence="8">
    <location>
        <begin position="71"/>
        <end position="254"/>
    </location>
</feature>
<dbReference type="RefSeq" id="WP_280102788.1">
    <property type="nucleotide sequence ID" value="NZ_CP122959.1"/>
</dbReference>
<feature type="transmembrane region" description="Helical" evidence="7">
    <location>
        <begin position="179"/>
        <end position="202"/>
    </location>
</feature>
<dbReference type="PROSITE" id="PS50928">
    <property type="entry name" value="ABC_TM1"/>
    <property type="match status" value="1"/>
</dbReference>
<dbReference type="GO" id="GO:0055085">
    <property type="term" value="P:transmembrane transport"/>
    <property type="evidence" value="ECO:0007669"/>
    <property type="project" value="InterPro"/>
</dbReference>
<dbReference type="InterPro" id="IPR000515">
    <property type="entry name" value="MetI-like"/>
</dbReference>
<keyword evidence="4 7" id="KW-0812">Transmembrane</keyword>
<dbReference type="GO" id="GO:0005886">
    <property type="term" value="C:plasma membrane"/>
    <property type="evidence" value="ECO:0007669"/>
    <property type="project" value="UniProtKB-SubCell"/>
</dbReference>
<comment type="similarity">
    <text evidence="7">Belongs to the binding-protein-dependent transport system permease family.</text>
</comment>
<dbReference type="Pfam" id="PF00528">
    <property type="entry name" value="BPD_transp_1"/>
    <property type="match status" value="1"/>
</dbReference>
<dbReference type="Proteomes" id="UP001179858">
    <property type="component" value="Chromosome"/>
</dbReference>
<feature type="transmembrane region" description="Helical" evidence="7">
    <location>
        <begin position="42"/>
        <end position="62"/>
    </location>
</feature>
<evidence type="ECO:0000256" key="7">
    <source>
        <dbReference type="RuleBase" id="RU363032"/>
    </source>
</evidence>
<dbReference type="InterPro" id="IPR035906">
    <property type="entry name" value="MetI-like_sf"/>
</dbReference>
<evidence type="ECO:0000256" key="2">
    <source>
        <dbReference type="ARBA" id="ARBA00022448"/>
    </source>
</evidence>
<dbReference type="EMBL" id="CP122959">
    <property type="protein sequence ID" value="WGI18963.1"/>
    <property type="molecule type" value="Genomic_DNA"/>
</dbReference>
<dbReference type="SUPFAM" id="SSF161098">
    <property type="entry name" value="MetI-like"/>
    <property type="match status" value="1"/>
</dbReference>
<evidence type="ECO:0000256" key="6">
    <source>
        <dbReference type="ARBA" id="ARBA00023136"/>
    </source>
</evidence>
<feature type="transmembrane region" description="Helical" evidence="7">
    <location>
        <begin position="235"/>
        <end position="253"/>
    </location>
</feature>
<dbReference type="AlphaFoldDB" id="A0AAF0K4P5"/>
<dbReference type="Gene3D" id="1.10.3720.10">
    <property type="entry name" value="MetI-like"/>
    <property type="match status" value="1"/>
</dbReference>
<organism evidence="9 10">
    <name type="scientific">Latilactobacillus sakei</name>
    <name type="common">Lactobacillus sakei</name>
    <dbReference type="NCBI Taxonomy" id="1599"/>
    <lineage>
        <taxon>Bacteria</taxon>
        <taxon>Bacillati</taxon>
        <taxon>Bacillota</taxon>
        <taxon>Bacilli</taxon>
        <taxon>Lactobacillales</taxon>
        <taxon>Lactobacillaceae</taxon>
        <taxon>Latilactobacillus</taxon>
    </lineage>
</organism>
<keyword evidence="3" id="KW-1003">Cell membrane</keyword>
<evidence type="ECO:0000313" key="10">
    <source>
        <dbReference type="Proteomes" id="UP001179858"/>
    </source>
</evidence>
<keyword evidence="6 7" id="KW-0472">Membrane</keyword>
<evidence type="ECO:0000256" key="4">
    <source>
        <dbReference type="ARBA" id="ARBA00022692"/>
    </source>
</evidence>
<feature type="transmembrane region" description="Helical" evidence="7">
    <location>
        <begin position="108"/>
        <end position="133"/>
    </location>
</feature>
<evidence type="ECO:0000256" key="3">
    <source>
        <dbReference type="ARBA" id="ARBA00022475"/>
    </source>
</evidence>
<evidence type="ECO:0000313" key="9">
    <source>
        <dbReference type="EMBL" id="WGI18963.1"/>
    </source>
</evidence>
<protein>
    <submittedName>
        <fullName evidence="9">ABC transporter permease subunit</fullName>
    </submittedName>
</protein>
<gene>
    <name evidence="9" type="ORF">QBD03_09485</name>
</gene>
<keyword evidence="5 7" id="KW-1133">Transmembrane helix</keyword>
<dbReference type="PANTHER" id="PTHR30043:SF1">
    <property type="entry name" value="ABC TRANSPORT SYSTEM PERMEASE PROTEIN P69"/>
    <property type="match status" value="1"/>
</dbReference>